<dbReference type="InterPro" id="IPR032465">
    <property type="entry name" value="ACMSD"/>
</dbReference>
<dbReference type="PANTHER" id="PTHR21240">
    <property type="entry name" value="2-AMINO-3-CARBOXYLMUCONATE-6-SEMIALDEHYDE DECARBOXYLASE"/>
    <property type="match status" value="1"/>
</dbReference>
<keyword evidence="1" id="KW-0456">Lyase</keyword>
<proteinExistence type="predicted"/>
<dbReference type="Gene3D" id="3.20.20.140">
    <property type="entry name" value="Metal-dependent hydrolases"/>
    <property type="match status" value="1"/>
</dbReference>
<accession>A0ABR4YU39</accession>
<dbReference type="SUPFAM" id="SSF51556">
    <property type="entry name" value="Metallo-dependent hydrolases"/>
    <property type="match status" value="1"/>
</dbReference>
<feature type="region of interest" description="Disordered" evidence="2">
    <location>
        <begin position="62"/>
        <end position="106"/>
    </location>
</feature>
<dbReference type="InterPro" id="IPR032466">
    <property type="entry name" value="Metal_Hydrolase"/>
</dbReference>
<organism evidence="4 5">
    <name type="scientific">Mycolicibacterium setense</name>
    <dbReference type="NCBI Taxonomy" id="431269"/>
    <lineage>
        <taxon>Bacteria</taxon>
        <taxon>Bacillati</taxon>
        <taxon>Actinomycetota</taxon>
        <taxon>Actinomycetes</taxon>
        <taxon>Mycobacteriales</taxon>
        <taxon>Mycobacteriaceae</taxon>
        <taxon>Mycolicibacterium</taxon>
    </lineage>
</organism>
<evidence type="ECO:0000256" key="1">
    <source>
        <dbReference type="ARBA" id="ARBA00023239"/>
    </source>
</evidence>
<dbReference type="Pfam" id="PF04909">
    <property type="entry name" value="Amidohydro_2"/>
    <property type="match status" value="1"/>
</dbReference>
<dbReference type="InterPro" id="IPR006680">
    <property type="entry name" value="Amidohydro-rel"/>
</dbReference>
<reference evidence="4 5" key="1">
    <citation type="submission" date="2014-11" db="EMBL/GenBank/DDBJ databases">
        <title>Mycobacterium setense Manresensis Genome.</title>
        <authorList>
            <person name="Rech G."/>
            <person name="Sumoy L."/>
        </authorList>
    </citation>
    <scope>NUCLEOTIDE SEQUENCE [LARGE SCALE GENOMIC DNA]</scope>
    <source>
        <strain evidence="4 5">Manresensis</strain>
    </source>
</reference>
<comment type="caution">
    <text evidence="4">The sequence shown here is derived from an EMBL/GenBank/DDBJ whole genome shotgun (WGS) entry which is preliminary data.</text>
</comment>
<feature type="domain" description="Amidohydrolase-related" evidence="3">
    <location>
        <begin position="189"/>
        <end position="437"/>
    </location>
</feature>
<evidence type="ECO:0000313" key="5">
    <source>
        <dbReference type="Proteomes" id="UP000031004"/>
    </source>
</evidence>
<dbReference type="EMBL" id="JTLZ01000008">
    <property type="protein sequence ID" value="KHO24069.1"/>
    <property type="molecule type" value="Genomic_DNA"/>
</dbReference>
<feature type="region of interest" description="Disordered" evidence="2">
    <location>
        <begin position="1"/>
        <end position="33"/>
    </location>
</feature>
<dbReference type="Proteomes" id="UP000031004">
    <property type="component" value="Unassembled WGS sequence"/>
</dbReference>
<name>A0ABR4YU39_9MYCO</name>
<dbReference type="PANTHER" id="PTHR21240:SF28">
    <property type="entry name" value="ISO-OROTATE DECARBOXYLASE (EUROFUNG)"/>
    <property type="match status" value="1"/>
</dbReference>
<evidence type="ECO:0000256" key="2">
    <source>
        <dbReference type="SAM" id="MobiDB-lite"/>
    </source>
</evidence>
<feature type="compositionally biased region" description="Polar residues" evidence="2">
    <location>
        <begin position="62"/>
        <end position="79"/>
    </location>
</feature>
<evidence type="ECO:0000313" key="4">
    <source>
        <dbReference type="EMBL" id="KHO24069.1"/>
    </source>
</evidence>
<evidence type="ECO:0000259" key="3">
    <source>
        <dbReference type="Pfam" id="PF04909"/>
    </source>
</evidence>
<gene>
    <name evidence="4" type="ORF">QQ44_18230</name>
</gene>
<keyword evidence="5" id="KW-1185">Reference proteome</keyword>
<dbReference type="RefSeq" id="WP_039322707.1">
    <property type="nucleotide sequence ID" value="NZ_JTLZ01000008.1"/>
</dbReference>
<protein>
    <recommendedName>
        <fullName evidence="3">Amidohydrolase-related domain-containing protein</fullName>
    </recommendedName>
</protein>
<sequence>MSQDQPGFVDTSSDDRPYVTVSIDSHVGPSVKDQLRPYCDAKHLDDFDRFVAEMESQGLLSWRSSEANSGGKQSWSLGKSQAERGKAQAEKAPTAQGKAGAEKLDEAQAERFGKQAGIRNADQVGARFLQRSYEHSLAPGLQDHDARIADMDEQGVAADVIFHGGLNGQSIPFSTTGLISWGDSAYNDLERVGVRIYNRWLADFVSLAPERHAGIAHIPISDLSACPEEIEWAAGAGLKGINLPAPRGDFPMLNDPAWEPIWAACNETGMSVNTHGGGGEHYPYEGQGAQMMYMMETPFRTRRGLWVMIFSGVFERYPNLKLVLTEQWVDWAPEAMANMDGLYHGPTGAAIRDKLPKPPSEYFRRNCYIGASFMSNGEAKLAVEHDLVDNVMWGDDYPHAEGTFPDTREAMRFTFSDVDPAHTRKFLGETAIDLYGLDREKLTKVADRIGPTVDQVATPYTLPEDAVVGLYAFRTGPGIFV</sequence>